<feature type="compositionally biased region" description="Low complexity" evidence="4">
    <location>
        <begin position="33"/>
        <end position="54"/>
    </location>
</feature>
<keyword evidence="2" id="KW-0233">DNA recombination</keyword>
<dbReference type="InterPro" id="IPR044068">
    <property type="entry name" value="CB"/>
</dbReference>
<dbReference type="InterPro" id="IPR010998">
    <property type="entry name" value="Integrase_recombinase_N"/>
</dbReference>
<evidence type="ECO:0000259" key="5">
    <source>
        <dbReference type="PROSITE" id="PS51898"/>
    </source>
</evidence>
<dbReference type="PROSITE" id="PS51898">
    <property type="entry name" value="TYR_RECOMBINASE"/>
    <property type="match status" value="1"/>
</dbReference>
<feature type="domain" description="Tyr recombinase" evidence="5">
    <location>
        <begin position="190"/>
        <end position="403"/>
    </location>
</feature>
<name>A0AA37BPI1_9ACTN</name>
<evidence type="ECO:0000259" key="6">
    <source>
        <dbReference type="PROSITE" id="PS51900"/>
    </source>
</evidence>
<dbReference type="PROSITE" id="PS51900">
    <property type="entry name" value="CB"/>
    <property type="match status" value="1"/>
</dbReference>
<evidence type="ECO:0000256" key="3">
    <source>
        <dbReference type="PROSITE-ProRule" id="PRU01248"/>
    </source>
</evidence>
<evidence type="ECO:0000313" key="7">
    <source>
        <dbReference type="EMBL" id="GGK99813.1"/>
    </source>
</evidence>
<dbReference type="Proteomes" id="UP000627984">
    <property type="component" value="Unassembled WGS sequence"/>
</dbReference>
<protein>
    <submittedName>
        <fullName evidence="7">Integrase</fullName>
    </submittedName>
</protein>
<dbReference type="PANTHER" id="PTHR34605">
    <property type="entry name" value="PHAGE_INTEGRASE DOMAIN-CONTAINING PROTEIN"/>
    <property type="match status" value="1"/>
</dbReference>
<comment type="caution">
    <text evidence="7">The sequence shown here is derived from an EMBL/GenBank/DDBJ whole genome shotgun (WGS) entry which is preliminary data.</text>
</comment>
<evidence type="ECO:0000256" key="4">
    <source>
        <dbReference type="SAM" id="MobiDB-lite"/>
    </source>
</evidence>
<dbReference type="GO" id="GO:0015074">
    <property type="term" value="P:DNA integration"/>
    <property type="evidence" value="ECO:0007669"/>
    <property type="project" value="InterPro"/>
</dbReference>
<dbReference type="CDD" id="cd00799">
    <property type="entry name" value="INT_Cre_C"/>
    <property type="match status" value="1"/>
</dbReference>
<evidence type="ECO:0000256" key="2">
    <source>
        <dbReference type="ARBA" id="ARBA00023172"/>
    </source>
</evidence>
<dbReference type="Gene3D" id="1.10.150.130">
    <property type="match status" value="1"/>
</dbReference>
<feature type="domain" description="Core-binding (CB)" evidence="6">
    <location>
        <begin position="86"/>
        <end position="161"/>
    </location>
</feature>
<sequence>MTGDDGTGVSASADVSVRPAADGRSAVERVVRGKAAPETGAAPPGADPSAAMPPDTVPSAAMPSGAVLLDAVPSRVMPPDAVVSASTAARIAASVPEATRRAYAGDWNRFTAWCGRSGRTALPATAETLAEYVSVLADEGKAPATITRAIAGIRTAHRVSGLTPPDTTAARAVRRAYRGERAAAGLPNQRQAAALAVAHLRRIAAALDTGAPADLRDRLAVVLGWAMMARRSELAGLDLADVTEVEQGLVVTVRRSKTDQAATGRQVAVPYGSDPLTCPVRTLRAWRELLAAHGAVTGPLLRRVDRHGVVAGVPGATPSGRGPADGRLTGYAIGRILIRAAHRAGLAVDGLSAHSLRAGGATGAYTAGADLVSIGRHGGWRDGSAELLKYIRDVDRWKHNPMHGSGL</sequence>
<dbReference type="InterPro" id="IPR013762">
    <property type="entry name" value="Integrase-like_cat_sf"/>
</dbReference>
<dbReference type="GO" id="GO:0003677">
    <property type="term" value="F:DNA binding"/>
    <property type="evidence" value="ECO:0007669"/>
    <property type="project" value="UniProtKB-UniRule"/>
</dbReference>
<dbReference type="AlphaFoldDB" id="A0AA37BPI1"/>
<dbReference type="SUPFAM" id="SSF47823">
    <property type="entry name" value="lambda integrase-like, N-terminal domain"/>
    <property type="match status" value="1"/>
</dbReference>
<evidence type="ECO:0000256" key="1">
    <source>
        <dbReference type="ARBA" id="ARBA00023125"/>
    </source>
</evidence>
<dbReference type="InterPro" id="IPR002104">
    <property type="entry name" value="Integrase_catalytic"/>
</dbReference>
<keyword evidence="1 3" id="KW-0238">DNA-binding</keyword>
<accession>A0AA37BPI1</accession>
<feature type="region of interest" description="Disordered" evidence="4">
    <location>
        <begin position="1"/>
        <end position="58"/>
    </location>
</feature>
<dbReference type="InterPro" id="IPR011010">
    <property type="entry name" value="DNA_brk_join_enz"/>
</dbReference>
<proteinExistence type="predicted"/>
<dbReference type="EMBL" id="BMQD01000051">
    <property type="protein sequence ID" value="GGK99813.1"/>
    <property type="molecule type" value="Genomic_DNA"/>
</dbReference>
<reference evidence="7" key="1">
    <citation type="journal article" date="2014" name="Int. J. Syst. Evol. Microbiol.">
        <title>Complete genome sequence of Corynebacterium casei LMG S-19264T (=DSM 44701T), isolated from a smear-ripened cheese.</title>
        <authorList>
            <consortium name="US DOE Joint Genome Institute (JGI-PGF)"/>
            <person name="Walter F."/>
            <person name="Albersmeier A."/>
            <person name="Kalinowski J."/>
            <person name="Ruckert C."/>
        </authorList>
    </citation>
    <scope>NUCLEOTIDE SEQUENCE</scope>
    <source>
        <strain evidence="7">JCM 3093</strain>
    </source>
</reference>
<dbReference type="GO" id="GO:0006310">
    <property type="term" value="P:DNA recombination"/>
    <property type="evidence" value="ECO:0007669"/>
    <property type="project" value="UniProtKB-KW"/>
</dbReference>
<gene>
    <name evidence="7" type="ORF">GCM10010126_69260</name>
</gene>
<dbReference type="Gene3D" id="1.10.443.10">
    <property type="entry name" value="Intergrase catalytic core"/>
    <property type="match status" value="1"/>
</dbReference>
<dbReference type="Pfam" id="PF00589">
    <property type="entry name" value="Phage_integrase"/>
    <property type="match status" value="1"/>
</dbReference>
<evidence type="ECO:0000313" key="8">
    <source>
        <dbReference type="Proteomes" id="UP000627984"/>
    </source>
</evidence>
<dbReference type="RefSeq" id="WP_191898579.1">
    <property type="nucleotide sequence ID" value="NZ_BMQD01000051.1"/>
</dbReference>
<dbReference type="InterPro" id="IPR052925">
    <property type="entry name" value="Phage_Integrase-like_Recomb"/>
</dbReference>
<dbReference type="PANTHER" id="PTHR34605:SF4">
    <property type="entry name" value="DNA ADENINE METHYLTRANSFERASE"/>
    <property type="match status" value="1"/>
</dbReference>
<organism evidence="7 8">
    <name type="scientific">Planomonospora parontospora</name>
    <dbReference type="NCBI Taxonomy" id="58119"/>
    <lineage>
        <taxon>Bacteria</taxon>
        <taxon>Bacillati</taxon>
        <taxon>Actinomycetota</taxon>
        <taxon>Actinomycetes</taxon>
        <taxon>Streptosporangiales</taxon>
        <taxon>Streptosporangiaceae</taxon>
        <taxon>Planomonospora</taxon>
    </lineage>
</organism>
<reference evidence="7" key="2">
    <citation type="submission" date="2022-09" db="EMBL/GenBank/DDBJ databases">
        <authorList>
            <person name="Sun Q."/>
            <person name="Ohkuma M."/>
        </authorList>
    </citation>
    <scope>NUCLEOTIDE SEQUENCE</scope>
    <source>
        <strain evidence="7">JCM 3093</strain>
    </source>
</reference>
<dbReference type="SUPFAM" id="SSF56349">
    <property type="entry name" value="DNA breaking-rejoining enzymes"/>
    <property type="match status" value="1"/>
</dbReference>